<gene>
    <name evidence="3" type="ORF">FME95_08625</name>
</gene>
<dbReference type="SMART" id="SM00465">
    <property type="entry name" value="GIYc"/>
    <property type="match status" value="1"/>
</dbReference>
<dbReference type="Proteomes" id="UP000321764">
    <property type="component" value="Unassembled WGS sequence"/>
</dbReference>
<dbReference type="PANTHER" id="PTHR34477:SF1">
    <property type="entry name" value="UPF0213 PROTEIN YHBQ"/>
    <property type="match status" value="1"/>
</dbReference>
<dbReference type="SUPFAM" id="SSF82771">
    <property type="entry name" value="GIY-YIG endonuclease"/>
    <property type="match status" value="1"/>
</dbReference>
<dbReference type="CDD" id="cd10456">
    <property type="entry name" value="GIY-YIG_UPF0213"/>
    <property type="match status" value="1"/>
</dbReference>
<comment type="caution">
    <text evidence="3">The sequence shown here is derived from an EMBL/GenBank/DDBJ whole genome shotgun (WGS) entry which is preliminary data.</text>
</comment>
<dbReference type="Pfam" id="PF01541">
    <property type="entry name" value="GIY-YIG"/>
    <property type="match status" value="1"/>
</dbReference>
<dbReference type="EMBL" id="VKAD01000001">
    <property type="protein sequence ID" value="TXR54584.1"/>
    <property type="molecule type" value="Genomic_DNA"/>
</dbReference>
<dbReference type="OrthoDB" id="9797095at2"/>
<dbReference type="AlphaFoldDB" id="A0A5C8ZAW8"/>
<evidence type="ECO:0000256" key="1">
    <source>
        <dbReference type="ARBA" id="ARBA00007435"/>
    </source>
</evidence>
<evidence type="ECO:0000259" key="2">
    <source>
        <dbReference type="PROSITE" id="PS50164"/>
    </source>
</evidence>
<accession>A0A5C8ZAW8</accession>
<name>A0A5C8ZAW8_9GAMM</name>
<keyword evidence="4" id="KW-1185">Reference proteome</keyword>
<evidence type="ECO:0000313" key="4">
    <source>
        <dbReference type="Proteomes" id="UP000321764"/>
    </source>
</evidence>
<dbReference type="PROSITE" id="PS50164">
    <property type="entry name" value="GIY_YIG"/>
    <property type="match status" value="1"/>
</dbReference>
<dbReference type="RefSeq" id="WP_147713982.1">
    <property type="nucleotide sequence ID" value="NZ_VKAD01000001.1"/>
</dbReference>
<protein>
    <submittedName>
        <fullName evidence="3">GIY-YIG nuclease family protein</fullName>
    </submittedName>
</protein>
<comment type="similarity">
    <text evidence="1">Belongs to the UPF0213 family.</text>
</comment>
<organism evidence="3 4">
    <name type="scientific">Reinekea thalattae</name>
    <dbReference type="NCBI Taxonomy" id="2593301"/>
    <lineage>
        <taxon>Bacteria</taxon>
        <taxon>Pseudomonadati</taxon>
        <taxon>Pseudomonadota</taxon>
        <taxon>Gammaproteobacteria</taxon>
        <taxon>Oceanospirillales</taxon>
        <taxon>Saccharospirillaceae</taxon>
        <taxon>Reinekea</taxon>
    </lineage>
</organism>
<evidence type="ECO:0000313" key="3">
    <source>
        <dbReference type="EMBL" id="TXR54584.1"/>
    </source>
</evidence>
<feature type="domain" description="GIY-YIG" evidence="2">
    <location>
        <begin position="1"/>
        <end position="77"/>
    </location>
</feature>
<dbReference type="InterPro" id="IPR050190">
    <property type="entry name" value="UPF0213_domain"/>
</dbReference>
<sequence length="96" mass="11069">MWFVYLVRCSDQSLYTGITNNIERRLKQHNGLLAGGARYTAARRPVTLVYQEQAADRSQASKREYQLRKLSRDKKIQLIEDHAKGVHHGKTETPEA</sequence>
<dbReference type="PANTHER" id="PTHR34477">
    <property type="entry name" value="UPF0213 PROTEIN YHBQ"/>
    <property type="match status" value="1"/>
</dbReference>
<reference evidence="3 4" key="1">
    <citation type="submission" date="2019-07" db="EMBL/GenBank/DDBJ databases">
        <title>Reinekea sp. strain SSH23 genome sequencing and assembly.</title>
        <authorList>
            <person name="Kim I."/>
        </authorList>
    </citation>
    <scope>NUCLEOTIDE SEQUENCE [LARGE SCALE GENOMIC DNA]</scope>
    <source>
        <strain evidence="3 4">SSH23</strain>
    </source>
</reference>
<dbReference type="InterPro" id="IPR035901">
    <property type="entry name" value="GIY-YIG_endonuc_sf"/>
</dbReference>
<dbReference type="InterPro" id="IPR000305">
    <property type="entry name" value="GIY-YIG_endonuc"/>
</dbReference>
<proteinExistence type="inferred from homology"/>
<dbReference type="Gene3D" id="3.40.1440.10">
    <property type="entry name" value="GIY-YIG endonuclease"/>
    <property type="match status" value="1"/>
</dbReference>